<keyword evidence="3" id="KW-0479">Metal-binding</keyword>
<evidence type="ECO:0000256" key="5">
    <source>
        <dbReference type="ARBA" id="ARBA00022771"/>
    </source>
</evidence>
<feature type="domain" description="C2H2-type" evidence="16">
    <location>
        <begin position="55"/>
        <end position="82"/>
    </location>
</feature>
<keyword evidence="4" id="KW-0677">Repeat</keyword>
<feature type="compositionally biased region" description="Basic residues" evidence="15">
    <location>
        <begin position="195"/>
        <end position="206"/>
    </location>
</feature>
<evidence type="ECO:0000256" key="11">
    <source>
        <dbReference type="ARBA" id="ARBA00023242"/>
    </source>
</evidence>
<dbReference type="AlphaFoldDB" id="A0A8C0LMZ5"/>
<dbReference type="GeneTree" id="ENSGT01150000286934"/>
<dbReference type="Ensembl" id="ENSCAFT00020037380.1">
    <property type="protein sequence ID" value="ENSCAFP00020032379.1"/>
    <property type="gene ID" value="ENSCAFG00020025213.1"/>
</dbReference>
<evidence type="ECO:0000313" key="18">
    <source>
        <dbReference type="Proteomes" id="UP000694391"/>
    </source>
</evidence>
<dbReference type="SMART" id="SM00355">
    <property type="entry name" value="ZnF_C2H2"/>
    <property type="match status" value="5"/>
</dbReference>
<feature type="domain" description="C2H2-type" evidence="16">
    <location>
        <begin position="167"/>
        <end position="194"/>
    </location>
</feature>
<accession>A0A8C0LMZ5</accession>
<evidence type="ECO:0000256" key="9">
    <source>
        <dbReference type="ARBA" id="ARBA00023125"/>
    </source>
</evidence>
<evidence type="ECO:0000256" key="12">
    <source>
        <dbReference type="ARBA" id="ARBA00055024"/>
    </source>
</evidence>
<organism evidence="17 18">
    <name type="scientific">Canis lupus dingo</name>
    <name type="common">dingo</name>
    <dbReference type="NCBI Taxonomy" id="286419"/>
    <lineage>
        <taxon>Eukaryota</taxon>
        <taxon>Metazoa</taxon>
        <taxon>Chordata</taxon>
        <taxon>Craniata</taxon>
        <taxon>Vertebrata</taxon>
        <taxon>Euteleostomi</taxon>
        <taxon>Mammalia</taxon>
        <taxon>Eutheria</taxon>
        <taxon>Laurasiatheria</taxon>
        <taxon>Carnivora</taxon>
        <taxon>Caniformia</taxon>
        <taxon>Canidae</taxon>
        <taxon>Canis</taxon>
    </lineage>
</organism>
<feature type="compositionally biased region" description="Basic and acidic residues" evidence="15">
    <location>
        <begin position="231"/>
        <end position="257"/>
    </location>
</feature>
<sequence length="257" mass="29648">MRLGKPKGSISRSSSQGKACENPRKTGRQRQKWGMTVRFDSSLSRLRRSLDEKPYKCTECEKSFSQSSTLFQHQKIHTGKKSHKCADCGKSFFQSSNLIQHRRIHTGEKPYKCDECGERFKQSSNLIQHQRIHTGEKPYQCDECGRCFSQSSHLIQHQRTHTGEKPYQCSECGKCFSQSSHLRQHTKVHKEEKPRKTRGKNIRSKTHLVSSWKAGTDCELLAYSSHSSHSFNEECPRQKHTKKDKERGKESSGDFLA</sequence>
<dbReference type="InterPro" id="IPR050589">
    <property type="entry name" value="Ikaros_C2H2-ZF"/>
</dbReference>
<protein>
    <recommendedName>
        <fullName evidence="13">Zinc finger protein 22</fullName>
    </recommendedName>
</protein>
<evidence type="ECO:0000256" key="3">
    <source>
        <dbReference type="ARBA" id="ARBA00022723"/>
    </source>
</evidence>
<name>A0A8C0LMZ5_CANLU</name>
<evidence type="ECO:0000256" key="15">
    <source>
        <dbReference type="SAM" id="MobiDB-lite"/>
    </source>
</evidence>
<dbReference type="PROSITE" id="PS00028">
    <property type="entry name" value="ZINC_FINGER_C2H2_1"/>
    <property type="match status" value="5"/>
</dbReference>
<dbReference type="GO" id="GO:0006357">
    <property type="term" value="P:regulation of transcription by RNA polymerase II"/>
    <property type="evidence" value="ECO:0007669"/>
    <property type="project" value="TreeGrafter"/>
</dbReference>
<evidence type="ECO:0000259" key="16">
    <source>
        <dbReference type="PROSITE" id="PS50157"/>
    </source>
</evidence>
<evidence type="ECO:0000313" key="17">
    <source>
        <dbReference type="Ensembl" id="ENSCAFP00020032379.1"/>
    </source>
</evidence>
<evidence type="ECO:0000256" key="1">
    <source>
        <dbReference type="ARBA" id="ARBA00004123"/>
    </source>
</evidence>
<keyword evidence="5 14" id="KW-0863">Zinc-finger</keyword>
<evidence type="ECO:0000256" key="2">
    <source>
        <dbReference type="ARBA" id="ARBA00006991"/>
    </source>
</evidence>
<reference evidence="17" key="2">
    <citation type="submission" date="2025-09" db="UniProtKB">
        <authorList>
            <consortium name="Ensembl"/>
        </authorList>
    </citation>
    <scope>IDENTIFICATION</scope>
</reference>
<dbReference type="Gene3D" id="3.30.160.60">
    <property type="entry name" value="Classic Zinc Finger"/>
    <property type="match status" value="5"/>
</dbReference>
<evidence type="ECO:0000256" key="13">
    <source>
        <dbReference type="ARBA" id="ARBA00068213"/>
    </source>
</evidence>
<dbReference type="GO" id="GO:0000978">
    <property type="term" value="F:RNA polymerase II cis-regulatory region sequence-specific DNA binding"/>
    <property type="evidence" value="ECO:0007669"/>
    <property type="project" value="TreeGrafter"/>
</dbReference>
<dbReference type="GO" id="GO:0008270">
    <property type="term" value="F:zinc ion binding"/>
    <property type="evidence" value="ECO:0007669"/>
    <property type="project" value="UniProtKB-KW"/>
</dbReference>
<keyword evidence="7" id="KW-0007">Acetylation</keyword>
<keyword evidence="18" id="KW-1185">Reference proteome</keyword>
<evidence type="ECO:0000256" key="14">
    <source>
        <dbReference type="PROSITE-ProRule" id="PRU00042"/>
    </source>
</evidence>
<feature type="domain" description="C2H2-type" evidence="16">
    <location>
        <begin position="139"/>
        <end position="166"/>
    </location>
</feature>
<comment type="similarity">
    <text evidence="2">Belongs to the krueppel C2H2-type zinc-finger protein family.</text>
</comment>
<evidence type="ECO:0000256" key="7">
    <source>
        <dbReference type="ARBA" id="ARBA00022990"/>
    </source>
</evidence>
<keyword evidence="11" id="KW-0539">Nucleus</keyword>
<dbReference type="PANTHER" id="PTHR24404">
    <property type="entry name" value="ZINC FINGER PROTEIN"/>
    <property type="match status" value="1"/>
</dbReference>
<keyword evidence="10" id="KW-0804">Transcription</keyword>
<evidence type="ECO:0000256" key="10">
    <source>
        <dbReference type="ARBA" id="ARBA00023163"/>
    </source>
</evidence>
<dbReference type="SUPFAM" id="SSF57667">
    <property type="entry name" value="beta-beta-alpha zinc fingers"/>
    <property type="match status" value="3"/>
</dbReference>
<dbReference type="FunFam" id="3.30.160.60:FF:000644">
    <property type="entry name" value="Zinc finger protein 22"/>
    <property type="match status" value="2"/>
</dbReference>
<feature type="region of interest" description="Disordered" evidence="15">
    <location>
        <begin position="183"/>
        <end position="207"/>
    </location>
</feature>
<dbReference type="InterPro" id="IPR036236">
    <property type="entry name" value="Znf_C2H2_sf"/>
</dbReference>
<dbReference type="InterPro" id="IPR013087">
    <property type="entry name" value="Znf_C2H2_type"/>
</dbReference>
<dbReference type="FunFam" id="3.30.160.60:FF:000670">
    <property type="entry name" value="zinc finger protein 22"/>
    <property type="match status" value="1"/>
</dbReference>
<evidence type="ECO:0000256" key="8">
    <source>
        <dbReference type="ARBA" id="ARBA00023015"/>
    </source>
</evidence>
<dbReference type="GO" id="GO:0003700">
    <property type="term" value="F:DNA-binding transcription factor activity"/>
    <property type="evidence" value="ECO:0007669"/>
    <property type="project" value="TreeGrafter"/>
</dbReference>
<dbReference type="PROSITE" id="PS50157">
    <property type="entry name" value="ZINC_FINGER_C2H2_2"/>
    <property type="match status" value="5"/>
</dbReference>
<feature type="domain" description="C2H2-type" evidence="16">
    <location>
        <begin position="111"/>
        <end position="138"/>
    </location>
</feature>
<evidence type="ECO:0000256" key="6">
    <source>
        <dbReference type="ARBA" id="ARBA00022833"/>
    </source>
</evidence>
<feature type="region of interest" description="Disordered" evidence="15">
    <location>
        <begin position="225"/>
        <end position="257"/>
    </location>
</feature>
<comment type="function">
    <text evidence="12">Binds DNA through the consensus sequence 5'-CAATG-3'. May be involved in transcriptional regulation and may play a role in tooth formation.</text>
</comment>
<reference evidence="17" key="1">
    <citation type="submission" date="2025-08" db="UniProtKB">
        <authorList>
            <consortium name="Ensembl"/>
        </authorList>
    </citation>
    <scope>IDENTIFICATION</scope>
</reference>
<dbReference type="PANTHER" id="PTHR24404:SF100">
    <property type="entry name" value="ZINC FINGER PROTEIN 501"/>
    <property type="match status" value="1"/>
</dbReference>
<proteinExistence type="inferred from homology"/>
<feature type="region of interest" description="Disordered" evidence="15">
    <location>
        <begin position="1"/>
        <end position="36"/>
    </location>
</feature>
<evidence type="ECO:0000256" key="4">
    <source>
        <dbReference type="ARBA" id="ARBA00022737"/>
    </source>
</evidence>
<dbReference type="FunFam" id="3.30.160.60:FF:000817">
    <property type="entry name" value="zinc finger protein 22"/>
    <property type="match status" value="1"/>
</dbReference>
<feature type="domain" description="C2H2-type" evidence="16">
    <location>
        <begin position="83"/>
        <end position="110"/>
    </location>
</feature>
<dbReference type="FunFam" id="3.30.160.60:FF:001158">
    <property type="entry name" value="zinc finger protein 22"/>
    <property type="match status" value="1"/>
</dbReference>
<dbReference type="Proteomes" id="UP000694391">
    <property type="component" value="Unplaced"/>
</dbReference>
<comment type="subcellular location">
    <subcellularLocation>
        <location evidence="1">Nucleus</location>
    </subcellularLocation>
</comment>
<dbReference type="GO" id="GO:0005654">
    <property type="term" value="C:nucleoplasm"/>
    <property type="evidence" value="ECO:0007669"/>
    <property type="project" value="Ensembl"/>
</dbReference>
<keyword evidence="9" id="KW-0238">DNA-binding</keyword>
<dbReference type="Pfam" id="PF00096">
    <property type="entry name" value="zf-C2H2"/>
    <property type="match status" value="5"/>
</dbReference>
<keyword evidence="6" id="KW-0862">Zinc</keyword>
<keyword evidence="8" id="KW-0805">Transcription regulation</keyword>